<dbReference type="PANTHER" id="PTHR24365:SF541">
    <property type="entry name" value="PROTEIN TOLL-RELATED"/>
    <property type="match status" value="1"/>
</dbReference>
<evidence type="ECO:0000256" key="12">
    <source>
        <dbReference type="ARBA" id="ARBA00023180"/>
    </source>
</evidence>
<dbReference type="Gene3D" id="3.80.10.10">
    <property type="entry name" value="Ribonuclease Inhibitor"/>
    <property type="match status" value="2"/>
</dbReference>
<dbReference type="SMART" id="SM00369">
    <property type="entry name" value="LRR_TYP"/>
    <property type="match status" value="6"/>
</dbReference>
<evidence type="ECO:0000259" key="15">
    <source>
        <dbReference type="PROSITE" id="PS50104"/>
    </source>
</evidence>
<evidence type="ECO:0000256" key="2">
    <source>
        <dbReference type="ARBA" id="ARBA00009634"/>
    </source>
</evidence>
<comment type="similarity">
    <text evidence="2">Belongs to the Toll-like receptor family.</text>
</comment>
<keyword evidence="3" id="KW-0399">Innate immunity</keyword>
<dbReference type="Pfam" id="PF13855">
    <property type="entry name" value="LRR_8"/>
    <property type="match status" value="2"/>
</dbReference>
<evidence type="ECO:0000256" key="9">
    <source>
        <dbReference type="ARBA" id="ARBA00022989"/>
    </source>
</evidence>
<dbReference type="GO" id="GO:0005886">
    <property type="term" value="C:plasma membrane"/>
    <property type="evidence" value="ECO:0007669"/>
    <property type="project" value="TreeGrafter"/>
</dbReference>
<keyword evidence="6 14" id="KW-0732">Signal</keyword>
<keyword evidence="12" id="KW-0325">Glycoprotein</keyword>
<dbReference type="GO" id="GO:0045087">
    <property type="term" value="P:innate immune response"/>
    <property type="evidence" value="ECO:0007669"/>
    <property type="project" value="UniProtKB-KW"/>
</dbReference>
<dbReference type="InterPro" id="IPR001611">
    <property type="entry name" value="Leu-rich_rpt"/>
</dbReference>
<dbReference type="InterPro" id="IPR003591">
    <property type="entry name" value="Leu-rich_rpt_typical-subtyp"/>
</dbReference>
<dbReference type="GO" id="GO:0038023">
    <property type="term" value="F:signaling receptor activity"/>
    <property type="evidence" value="ECO:0007669"/>
    <property type="project" value="TreeGrafter"/>
</dbReference>
<dbReference type="SUPFAM" id="SSF52058">
    <property type="entry name" value="L domain-like"/>
    <property type="match status" value="2"/>
</dbReference>
<dbReference type="Pfam" id="PF01582">
    <property type="entry name" value="TIR"/>
    <property type="match status" value="1"/>
</dbReference>
<keyword evidence="4" id="KW-0433">Leucine-rich repeat</keyword>
<dbReference type="PANTHER" id="PTHR24365">
    <property type="entry name" value="TOLL-LIKE RECEPTOR"/>
    <property type="match status" value="1"/>
</dbReference>
<keyword evidence="11" id="KW-0675">Receptor</keyword>
<dbReference type="OrthoDB" id="6134202at2759"/>
<dbReference type="InterPro" id="IPR035897">
    <property type="entry name" value="Toll_tir_struct_dom_sf"/>
</dbReference>
<feature type="chain" id="PRO_5015463489" description="TIR domain-containing protein" evidence="14">
    <location>
        <begin position="20"/>
        <end position="719"/>
    </location>
</feature>
<evidence type="ECO:0000256" key="8">
    <source>
        <dbReference type="ARBA" id="ARBA00022859"/>
    </source>
</evidence>
<evidence type="ECO:0000256" key="14">
    <source>
        <dbReference type="SAM" id="SignalP"/>
    </source>
</evidence>
<evidence type="ECO:0000313" key="16">
    <source>
        <dbReference type="EMBL" id="PVD24235.1"/>
    </source>
</evidence>
<keyword evidence="7" id="KW-0677">Repeat</keyword>
<dbReference type="SMART" id="SM00255">
    <property type="entry name" value="TIR"/>
    <property type="match status" value="1"/>
</dbReference>
<dbReference type="FunFam" id="3.40.50.10140:FF:000001">
    <property type="entry name" value="Toll-like receptor 2"/>
    <property type="match status" value="1"/>
</dbReference>
<organism evidence="16 17">
    <name type="scientific">Pomacea canaliculata</name>
    <name type="common">Golden apple snail</name>
    <dbReference type="NCBI Taxonomy" id="400727"/>
    <lineage>
        <taxon>Eukaryota</taxon>
        <taxon>Metazoa</taxon>
        <taxon>Spiralia</taxon>
        <taxon>Lophotrochozoa</taxon>
        <taxon>Mollusca</taxon>
        <taxon>Gastropoda</taxon>
        <taxon>Caenogastropoda</taxon>
        <taxon>Architaenioglossa</taxon>
        <taxon>Ampullarioidea</taxon>
        <taxon>Ampullariidae</taxon>
        <taxon>Pomacea</taxon>
    </lineage>
</organism>
<keyword evidence="10 13" id="KW-0472">Membrane</keyword>
<feature type="transmembrane region" description="Helical" evidence="13">
    <location>
        <begin position="522"/>
        <end position="541"/>
    </location>
</feature>
<keyword evidence="17" id="KW-1185">Reference proteome</keyword>
<evidence type="ECO:0000313" key="17">
    <source>
        <dbReference type="Proteomes" id="UP000245119"/>
    </source>
</evidence>
<dbReference type="Gene3D" id="3.40.50.10140">
    <property type="entry name" value="Toll/interleukin-1 receptor homology (TIR) domain"/>
    <property type="match status" value="1"/>
</dbReference>
<reference evidence="16 17" key="1">
    <citation type="submission" date="2018-04" db="EMBL/GenBank/DDBJ databases">
        <title>The genome of golden apple snail Pomacea canaliculata provides insight into stress tolerance and invasive adaptation.</title>
        <authorList>
            <person name="Liu C."/>
            <person name="Liu B."/>
            <person name="Ren Y."/>
            <person name="Zhang Y."/>
            <person name="Wang H."/>
            <person name="Li S."/>
            <person name="Jiang F."/>
            <person name="Yin L."/>
            <person name="Zhang G."/>
            <person name="Qian W."/>
            <person name="Fan W."/>
        </authorList>
    </citation>
    <scope>NUCLEOTIDE SEQUENCE [LARGE SCALE GENOMIC DNA]</scope>
    <source>
        <strain evidence="16">SZHN2017</strain>
        <tissue evidence="16">Muscle</tissue>
    </source>
</reference>
<accession>A0A2T7NSU5</accession>
<dbReference type="SUPFAM" id="SSF52200">
    <property type="entry name" value="Toll/Interleukin receptor TIR domain"/>
    <property type="match status" value="1"/>
</dbReference>
<comment type="subcellular location">
    <subcellularLocation>
        <location evidence="1">Membrane</location>
        <topology evidence="1">Single-pass type I membrane protein</topology>
    </subcellularLocation>
</comment>
<dbReference type="AlphaFoldDB" id="A0A2T7NSU5"/>
<keyword evidence="8" id="KW-0391">Immunity</keyword>
<dbReference type="InterPro" id="IPR000157">
    <property type="entry name" value="TIR_dom"/>
</dbReference>
<dbReference type="InterPro" id="IPR032675">
    <property type="entry name" value="LRR_dom_sf"/>
</dbReference>
<protein>
    <recommendedName>
        <fullName evidence="15">TIR domain-containing protein</fullName>
    </recommendedName>
</protein>
<dbReference type="EMBL" id="PZQS01000009">
    <property type="protein sequence ID" value="PVD24235.1"/>
    <property type="molecule type" value="Genomic_DNA"/>
</dbReference>
<dbReference type="GO" id="GO:0007165">
    <property type="term" value="P:signal transduction"/>
    <property type="evidence" value="ECO:0007669"/>
    <property type="project" value="InterPro"/>
</dbReference>
<evidence type="ECO:0000256" key="1">
    <source>
        <dbReference type="ARBA" id="ARBA00004479"/>
    </source>
</evidence>
<comment type="caution">
    <text evidence="16">The sequence shown here is derived from an EMBL/GenBank/DDBJ whole genome shotgun (WGS) entry which is preliminary data.</text>
</comment>
<evidence type="ECO:0000256" key="3">
    <source>
        <dbReference type="ARBA" id="ARBA00022588"/>
    </source>
</evidence>
<evidence type="ECO:0000256" key="10">
    <source>
        <dbReference type="ARBA" id="ARBA00023136"/>
    </source>
</evidence>
<keyword evidence="9 13" id="KW-1133">Transmembrane helix</keyword>
<keyword evidence="5 13" id="KW-0812">Transmembrane</keyword>
<feature type="signal peptide" evidence="14">
    <location>
        <begin position="1"/>
        <end position="19"/>
    </location>
</feature>
<proteinExistence type="inferred from homology"/>
<dbReference type="PROSITE" id="PS50104">
    <property type="entry name" value="TIR"/>
    <property type="match status" value="1"/>
</dbReference>
<dbReference type="STRING" id="400727.A0A2T7NSU5"/>
<dbReference type="Proteomes" id="UP000245119">
    <property type="component" value="Linkage Group LG9"/>
</dbReference>
<evidence type="ECO:0000256" key="7">
    <source>
        <dbReference type="ARBA" id="ARBA00022737"/>
    </source>
</evidence>
<evidence type="ECO:0000256" key="6">
    <source>
        <dbReference type="ARBA" id="ARBA00022729"/>
    </source>
</evidence>
<name>A0A2T7NSU5_POMCA</name>
<evidence type="ECO:0000256" key="5">
    <source>
        <dbReference type="ARBA" id="ARBA00022692"/>
    </source>
</evidence>
<evidence type="ECO:0000256" key="4">
    <source>
        <dbReference type="ARBA" id="ARBA00022614"/>
    </source>
</evidence>
<evidence type="ECO:0000256" key="11">
    <source>
        <dbReference type="ARBA" id="ARBA00023170"/>
    </source>
</evidence>
<sequence length="719" mass="83711">MDVVVWGALLLLLVTKASAVKKDHVADLGHILQDQGTNFSTPNVTNEACDIENKCKCTGDKADCSQNYGSLTFVPKLPNYIRFLNFSYNNLTAIDRADFFLNVTYIECLDLGDNGLRYIHSDAFRVLKRLWKLFLDYNDHLDYPALQPVLSVKTLERLDIRHGTLGPLPPDLFYRFPLPQLQTMYWHENRLGFLNFTDMKPLASLRNIGLATNRISGIYSDFMPRLEYLVIANNKIDIFPITCAPNGTSYFPRLTNLFLRDNLLHVFTPSICLPKLKMLQLSGNRFTILYTDMFNSQRFPSLVEIYLKSMNQHFQEIQRNVFNNTSLERISLMYNGIKFRDESIHADSFIGCPRIRNLALDDNDFSDVDDKRFLQLFGHLTKLVGLFMGNSFVEQVTLNTFTKFTNLQRLHLYGNELHTLPDGVFDKNSLEELILRDNRLSIISPLTFGDGTIRRLKSLDLSGNLFSCSCELRWFRDWMVAQPSLFAKSRDKYMCADRQNVSIMSFYLPEQVCLMNTDSFKFIVASVGLLTFTMMMLSSLYRYRWHIRLVLYETFRDRSGERRRRLQDHVYNYDVFVSYAEEDLRWVQMRLMPEVEQRLGLRLCVHQRDFIPGKNIVDNIVDSVNDSKKILMVFSTNFARSHWCQFELAFCLRHVLEKGDDLIIVYLEEILSRDLTSVMMAVLKTNTYIQWQDHPDAAASFWGRLEIALQEILPQVVEL</sequence>
<dbReference type="OMA" id="NITEXIN"/>
<feature type="domain" description="TIR" evidence="15">
    <location>
        <begin position="571"/>
        <end position="709"/>
    </location>
</feature>
<evidence type="ECO:0000256" key="13">
    <source>
        <dbReference type="SAM" id="Phobius"/>
    </source>
</evidence>
<gene>
    <name evidence="16" type="ORF">C0Q70_14705</name>
</gene>